<comment type="caution">
    <text evidence="2">The sequence shown here is derived from an EMBL/GenBank/DDBJ whole genome shotgun (WGS) entry which is preliminary data.</text>
</comment>
<dbReference type="PANTHER" id="PTHR15032">
    <property type="entry name" value="N-ACYL-PHOSPHATIDYLETHANOLAMINE-HYDROLYZING PHOSPHOLIPASE D"/>
    <property type="match status" value="1"/>
</dbReference>
<dbReference type="InterPro" id="IPR001279">
    <property type="entry name" value="Metallo-B-lactamas"/>
</dbReference>
<dbReference type="InterPro" id="IPR036866">
    <property type="entry name" value="RibonucZ/Hydroxyglut_hydro"/>
</dbReference>
<dbReference type="SUPFAM" id="SSF56281">
    <property type="entry name" value="Metallo-hydrolase/oxidoreductase"/>
    <property type="match status" value="1"/>
</dbReference>
<reference evidence="2" key="1">
    <citation type="submission" date="2021-01" db="EMBL/GenBank/DDBJ databases">
        <title>Rhizobium sp. strain KVB221 16S ribosomal RNA gene Genome sequencing and assembly.</title>
        <authorList>
            <person name="Kang M."/>
        </authorList>
    </citation>
    <scope>NUCLEOTIDE SEQUENCE</scope>
    <source>
        <strain evidence="2">KVB221</strain>
    </source>
</reference>
<proteinExistence type="predicted"/>
<dbReference type="GO" id="GO:0005737">
    <property type="term" value="C:cytoplasm"/>
    <property type="evidence" value="ECO:0007669"/>
    <property type="project" value="TreeGrafter"/>
</dbReference>
<keyword evidence="3" id="KW-1185">Reference proteome</keyword>
<feature type="domain" description="Metallo-beta-lactamase" evidence="1">
    <location>
        <begin position="92"/>
        <end position="292"/>
    </location>
</feature>
<evidence type="ECO:0000313" key="3">
    <source>
        <dbReference type="Proteomes" id="UP000633219"/>
    </source>
</evidence>
<dbReference type="AlphaFoldDB" id="A0A936YVS3"/>
<organism evidence="2 3">
    <name type="scientific">Rhizobium setariae</name>
    <dbReference type="NCBI Taxonomy" id="2801340"/>
    <lineage>
        <taxon>Bacteria</taxon>
        <taxon>Pseudomonadati</taxon>
        <taxon>Pseudomonadota</taxon>
        <taxon>Alphaproteobacteria</taxon>
        <taxon>Hyphomicrobiales</taxon>
        <taxon>Rhizobiaceae</taxon>
        <taxon>Rhizobium/Agrobacterium group</taxon>
        <taxon>Rhizobium</taxon>
    </lineage>
</organism>
<evidence type="ECO:0000259" key="1">
    <source>
        <dbReference type="Pfam" id="PF12706"/>
    </source>
</evidence>
<dbReference type="PANTHER" id="PTHR15032:SF4">
    <property type="entry name" value="N-ACYL-PHOSPHATIDYLETHANOLAMINE-HYDROLYZING PHOSPHOLIPASE D"/>
    <property type="match status" value="1"/>
</dbReference>
<name>A0A936YVS3_9HYPH</name>
<sequence>MQKSTKRVRNRYYEGPKSNHYNGTRFFNPGGIAPLGFRAFFQWKSRDRPEVWPKFYPSPFSPAKPEALIGGSDLRVTMIGHASLLIQVAGLNILTDPVWSDRVSPFAFIGPKRHNAPGLAFDDLPPIDVVLVTHNHYDHLDVSTLKALHRRHAPHIVTPLGNDTIIRRAIADARISVTDWGDETRLQNDVTIHTEPCHHWSARGSRDRRMALWAAFVIETPAGKIYHIGDTGFHDGINYRAAAEKHGGFRLANLPIGAYEPRWFMQGQHQNPEEAVEGMQLANIAHAAGHHWGTFQLTNEAVDAPLRALEQALAARRIEPARFRALRPGEAFDVPPV</sequence>
<evidence type="ECO:0000313" key="2">
    <source>
        <dbReference type="EMBL" id="MBL0374776.1"/>
    </source>
</evidence>
<protein>
    <submittedName>
        <fullName evidence="2">MBL fold metallo-hydrolase</fullName>
    </submittedName>
</protein>
<dbReference type="Pfam" id="PF12706">
    <property type="entry name" value="Lactamase_B_2"/>
    <property type="match status" value="1"/>
</dbReference>
<dbReference type="Gene3D" id="3.60.15.10">
    <property type="entry name" value="Ribonuclease Z/Hydroxyacylglutathione hydrolase-like"/>
    <property type="match status" value="1"/>
</dbReference>
<dbReference type="EMBL" id="JAEQNC010000015">
    <property type="protein sequence ID" value="MBL0374776.1"/>
    <property type="molecule type" value="Genomic_DNA"/>
</dbReference>
<dbReference type="Proteomes" id="UP000633219">
    <property type="component" value="Unassembled WGS sequence"/>
</dbReference>
<dbReference type="RefSeq" id="WP_201663320.1">
    <property type="nucleotide sequence ID" value="NZ_JAEQNC010000015.1"/>
</dbReference>
<gene>
    <name evidence="2" type="ORF">JJB09_22440</name>
</gene>
<accession>A0A936YVS3</accession>